<evidence type="ECO:0000256" key="2">
    <source>
        <dbReference type="ARBA" id="ARBA00006555"/>
    </source>
</evidence>
<organism evidence="13 14">
    <name type="scientific">Chitinophaga polysaccharea</name>
    <dbReference type="NCBI Taxonomy" id="1293035"/>
    <lineage>
        <taxon>Bacteria</taxon>
        <taxon>Pseudomonadati</taxon>
        <taxon>Bacteroidota</taxon>
        <taxon>Chitinophagia</taxon>
        <taxon>Chitinophagales</taxon>
        <taxon>Chitinophagaceae</taxon>
        <taxon>Chitinophaga</taxon>
    </lineage>
</organism>
<dbReference type="EMBL" id="VIWO01000007">
    <property type="protein sequence ID" value="TWF37132.1"/>
    <property type="molecule type" value="Genomic_DNA"/>
</dbReference>
<sequence>MNLLLAYIAKVIICSAVLYGYYYIALRNNRFHQWNRYYLVLITVISLLTPLLRIPLPIPQEEPSTMMSYTSRMITLRESVIPPANPAITTGTIMNALYTLVMALLLLRILVSIFNIRQLIRRSRVQKVPPYKFVENQEIQAPFSFFSYIFWDQHTSLHTTEGQQILKHELVHLQEKHSADKLFMEIITAIYWINPVFHIIKRELALVHEFMADKKAAGEEVAGYAQTILQMAFHSKQFSFTNDFFHPPIKRRILMLTQFHTPRFSYLRRILVLPVATGIFCSLAFVADKRPSAIRTLNTTVSEVAVMDTTPRKITPQKETASEPVFTFVEQPPVFKGGEDSLSSYLARNIKYPKEAVAKKISGIVFVQFVVDKKGNVTNAKTVGRDPGAGICQEALRVVNSMPRWVPGKQSGRAVAVQFNLPIRFSLNDGKSATDKQHVEFTPPPPPPPSPRPAEIFTSVEQLPTFRGGEAALAKYLSSNIKYPRDAQEHGISGTVFVQFIVMDDGNLRDIHIVGAPKGGGLDEEAIRVVKAMPKWNPGIQNKHAVNTEFNLPIRFTLQE</sequence>
<feature type="transmembrane region" description="Helical" evidence="11">
    <location>
        <begin position="270"/>
        <end position="287"/>
    </location>
</feature>
<feature type="transmembrane region" description="Helical" evidence="11">
    <location>
        <begin position="6"/>
        <end position="25"/>
    </location>
</feature>
<evidence type="ECO:0000256" key="8">
    <source>
        <dbReference type="ARBA" id="ARBA00022989"/>
    </source>
</evidence>
<reference evidence="13 14" key="1">
    <citation type="submission" date="2019-06" db="EMBL/GenBank/DDBJ databases">
        <title>Sorghum-associated microbial communities from plants grown in Nebraska, USA.</title>
        <authorList>
            <person name="Schachtman D."/>
        </authorList>
    </citation>
    <scope>NUCLEOTIDE SEQUENCE [LARGE SCALE GENOMIC DNA]</scope>
    <source>
        <strain evidence="13 14">1209</strain>
    </source>
</reference>
<keyword evidence="4" id="KW-1003">Cell membrane</keyword>
<protein>
    <submittedName>
        <fullName evidence="13">Outer membrane transport energization protein TonB</fullName>
    </submittedName>
</protein>
<evidence type="ECO:0000259" key="12">
    <source>
        <dbReference type="PROSITE" id="PS52015"/>
    </source>
</evidence>
<evidence type="ECO:0000256" key="5">
    <source>
        <dbReference type="ARBA" id="ARBA00022519"/>
    </source>
</evidence>
<dbReference type="CDD" id="cd07341">
    <property type="entry name" value="M56_BlaR1_MecR1_like"/>
    <property type="match status" value="1"/>
</dbReference>
<proteinExistence type="inferred from homology"/>
<evidence type="ECO:0000256" key="10">
    <source>
        <dbReference type="SAM" id="MobiDB-lite"/>
    </source>
</evidence>
<feature type="transmembrane region" description="Helical" evidence="11">
    <location>
        <begin position="96"/>
        <end position="116"/>
    </location>
</feature>
<dbReference type="InterPro" id="IPR008756">
    <property type="entry name" value="Peptidase_M56"/>
</dbReference>
<dbReference type="PANTHER" id="PTHR33446:SF2">
    <property type="entry name" value="PROTEIN TONB"/>
    <property type="match status" value="1"/>
</dbReference>
<feature type="compositionally biased region" description="Pro residues" evidence="10">
    <location>
        <begin position="442"/>
        <end position="452"/>
    </location>
</feature>
<dbReference type="PROSITE" id="PS52015">
    <property type="entry name" value="TONB_CTD"/>
    <property type="match status" value="2"/>
</dbReference>
<evidence type="ECO:0000313" key="14">
    <source>
        <dbReference type="Proteomes" id="UP000320811"/>
    </source>
</evidence>
<dbReference type="GO" id="GO:0098797">
    <property type="term" value="C:plasma membrane protein complex"/>
    <property type="evidence" value="ECO:0007669"/>
    <property type="project" value="TreeGrafter"/>
</dbReference>
<dbReference type="OrthoDB" id="9814002at2"/>
<dbReference type="Pfam" id="PF05569">
    <property type="entry name" value="Peptidase_M56"/>
    <property type="match status" value="1"/>
</dbReference>
<feature type="domain" description="TonB C-terminal" evidence="12">
    <location>
        <begin position="468"/>
        <end position="560"/>
    </location>
</feature>
<evidence type="ECO:0000256" key="4">
    <source>
        <dbReference type="ARBA" id="ARBA00022475"/>
    </source>
</evidence>
<dbReference type="GO" id="GO:0015031">
    <property type="term" value="P:protein transport"/>
    <property type="evidence" value="ECO:0007669"/>
    <property type="project" value="UniProtKB-KW"/>
</dbReference>
<evidence type="ECO:0000256" key="1">
    <source>
        <dbReference type="ARBA" id="ARBA00004383"/>
    </source>
</evidence>
<dbReference type="PANTHER" id="PTHR33446">
    <property type="entry name" value="PROTEIN TONB-RELATED"/>
    <property type="match status" value="1"/>
</dbReference>
<dbReference type="InterPro" id="IPR037682">
    <property type="entry name" value="TonB_C"/>
</dbReference>
<evidence type="ECO:0000256" key="7">
    <source>
        <dbReference type="ARBA" id="ARBA00022927"/>
    </source>
</evidence>
<keyword evidence="8 11" id="KW-1133">Transmembrane helix</keyword>
<accession>A0A561PG94</accession>
<evidence type="ECO:0000256" key="11">
    <source>
        <dbReference type="SAM" id="Phobius"/>
    </source>
</evidence>
<feature type="transmembrane region" description="Helical" evidence="11">
    <location>
        <begin position="37"/>
        <end position="56"/>
    </location>
</feature>
<dbReference type="GO" id="GO:0031992">
    <property type="term" value="F:energy transducer activity"/>
    <property type="evidence" value="ECO:0007669"/>
    <property type="project" value="TreeGrafter"/>
</dbReference>
<dbReference type="SUPFAM" id="SSF74653">
    <property type="entry name" value="TolA/TonB C-terminal domain"/>
    <property type="match status" value="2"/>
</dbReference>
<dbReference type="Pfam" id="PF03544">
    <property type="entry name" value="TonB_C"/>
    <property type="match status" value="2"/>
</dbReference>
<dbReference type="Proteomes" id="UP000320811">
    <property type="component" value="Unassembled WGS sequence"/>
</dbReference>
<evidence type="ECO:0000256" key="3">
    <source>
        <dbReference type="ARBA" id="ARBA00022448"/>
    </source>
</evidence>
<evidence type="ECO:0000256" key="9">
    <source>
        <dbReference type="ARBA" id="ARBA00023136"/>
    </source>
</evidence>
<dbReference type="NCBIfam" id="TIGR01352">
    <property type="entry name" value="tonB_Cterm"/>
    <property type="match status" value="2"/>
</dbReference>
<dbReference type="InterPro" id="IPR006260">
    <property type="entry name" value="TonB/TolA_C"/>
</dbReference>
<name>A0A561PG94_9BACT</name>
<dbReference type="Gene3D" id="3.30.1150.10">
    <property type="match status" value="2"/>
</dbReference>
<dbReference type="AlphaFoldDB" id="A0A561PG94"/>
<keyword evidence="6 11" id="KW-0812">Transmembrane</keyword>
<dbReference type="GO" id="GO:0055085">
    <property type="term" value="P:transmembrane transport"/>
    <property type="evidence" value="ECO:0007669"/>
    <property type="project" value="InterPro"/>
</dbReference>
<feature type="region of interest" description="Disordered" evidence="10">
    <location>
        <begin position="434"/>
        <end position="453"/>
    </location>
</feature>
<dbReference type="InterPro" id="IPR051045">
    <property type="entry name" value="TonB-dependent_transducer"/>
</dbReference>
<evidence type="ECO:0000313" key="13">
    <source>
        <dbReference type="EMBL" id="TWF37132.1"/>
    </source>
</evidence>
<keyword evidence="14" id="KW-1185">Reference proteome</keyword>
<comment type="similarity">
    <text evidence="2">Belongs to the TonB family.</text>
</comment>
<keyword evidence="7" id="KW-0653">Protein transport</keyword>
<keyword evidence="5" id="KW-0997">Cell inner membrane</keyword>
<keyword evidence="9 11" id="KW-0472">Membrane</keyword>
<comment type="caution">
    <text evidence="13">The sequence shown here is derived from an EMBL/GenBank/DDBJ whole genome shotgun (WGS) entry which is preliminary data.</text>
</comment>
<feature type="domain" description="TonB C-terminal" evidence="12">
    <location>
        <begin position="337"/>
        <end position="434"/>
    </location>
</feature>
<gene>
    <name evidence="13" type="ORF">FHW36_10758</name>
</gene>
<keyword evidence="3" id="KW-0813">Transport</keyword>
<dbReference type="RefSeq" id="WP_145671951.1">
    <property type="nucleotide sequence ID" value="NZ_VIWO01000007.1"/>
</dbReference>
<comment type="subcellular location">
    <subcellularLocation>
        <location evidence="1">Cell inner membrane</location>
        <topology evidence="1">Single-pass membrane protein</topology>
        <orientation evidence="1">Periplasmic side</orientation>
    </subcellularLocation>
</comment>
<evidence type="ECO:0000256" key="6">
    <source>
        <dbReference type="ARBA" id="ARBA00022692"/>
    </source>
</evidence>